<proteinExistence type="predicted"/>
<reference evidence="1" key="1">
    <citation type="journal article" date="2014" name="Nat. Commun.">
        <title>The tobacco genome sequence and its comparison with those of tomato and potato.</title>
        <authorList>
            <person name="Sierro N."/>
            <person name="Battey J.N."/>
            <person name="Ouadi S."/>
            <person name="Bakaher N."/>
            <person name="Bovet L."/>
            <person name="Willig A."/>
            <person name="Goepfert S."/>
            <person name="Peitsch M.C."/>
            <person name="Ivanov N.V."/>
        </authorList>
    </citation>
    <scope>NUCLEOTIDE SEQUENCE [LARGE SCALE GENOMIC DNA]</scope>
</reference>
<keyword evidence="1" id="KW-1185">Reference proteome</keyword>
<organism evidence="1 2">
    <name type="scientific">Nicotiana tabacum</name>
    <name type="common">Common tobacco</name>
    <dbReference type="NCBI Taxonomy" id="4097"/>
    <lineage>
        <taxon>Eukaryota</taxon>
        <taxon>Viridiplantae</taxon>
        <taxon>Streptophyta</taxon>
        <taxon>Embryophyta</taxon>
        <taxon>Tracheophyta</taxon>
        <taxon>Spermatophyta</taxon>
        <taxon>Magnoliopsida</taxon>
        <taxon>eudicotyledons</taxon>
        <taxon>Gunneridae</taxon>
        <taxon>Pentapetalae</taxon>
        <taxon>asterids</taxon>
        <taxon>lamiids</taxon>
        <taxon>Solanales</taxon>
        <taxon>Solanaceae</taxon>
        <taxon>Nicotianoideae</taxon>
        <taxon>Nicotianeae</taxon>
        <taxon>Nicotiana</taxon>
    </lineage>
</organism>
<evidence type="ECO:0000313" key="1">
    <source>
        <dbReference type="Proteomes" id="UP000790787"/>
    </source>
</evidence>
<name>A0AC58SF44_TOBAC</name>
<dbReference type="Proteomes" id="UP000790787">
    <property type="component" value="Chromosome 12"/>
</dbReference>
<dbReference type="RefSeq" id="XP_075083597.1">
    <property type="nucleotide sequence ID" value="XM_075227496.1"/>
</dbReference>
<gene>
    <name evidence="2" type="primary">LOC142167334</name>
</gene>
<accession>A0AC58SF44</accession>
<evidence type="ECO:0000313" key="2">
    <source>
        <dbReference type="RefSeq" id="XP_075083597.1"/>
    </source>
</evidence>
<protein>
    <submittedName>
        <fullName evidence="2">Uncharacterized protein LOC142167334</fullName>
    </submittedName>
</protein>
<sequence>MAGKKLTLLEHNHPLFLQASDTPGLVLIPIKLTGPENYALWSRAMKLALRGKCKLGFVDGNCVKSMYRGELAEQCEKCNAIILSWIGSTVVSELMPSIVFASNARKVWSDFKEIFYRCRLTRIYHLWTEIASLKLSIDSVTTYYSKMTDLCSELDVLTPKFSCDCEESRPSLIHLEQQRLLQFLMGLNENYNNVLSNVLLRRPVVSVNEAYAIVT</sequence>
<reference evidence="2" key="2">
    <citation type="submission" date="2025-08" db="UniProtKB">
        <authorList>
            <consortium name="RefSeq"/>
        </authorList>
    </citation>
    <scope>IDENTIFICATION</scope>
    <source>
        <tissue evidence="2">Leaf</tissue>
    </source>
</reference>